<dbReference type="NCBIfam" id="TIGR04056">
    <property type="entry name" value="OMP_RagA_SusC"/>
    <property type="match status" value="1"/>
</dbReference>
<evidence type="ECO:0000259" key="11">
    <source>
        <dbReference type="Pfam" id="PF00593"/>
    </source>
</evidence>
<dbReference type="InterPro" id="IPR036942">
    <property type="entry name" value="Beta-barrel_TonB_sf"/>
</dbReference>
<dbReference type="InterPro" id="IPR039426">
    <property type="entry name" value="TonB-dep_rcpt-like"/>
</dbReference>
<dbReference type="InterPro" id="IPR000531">
    <property type="entry name" value="Beta-barrel_TonB"/>
</dbReference>
<dbReference type="Pfam" id="PF07715">
    <property type="entry name" value="Plug"/>
    <property type="match status" value="1"/>
</dbReference>
<dbReference type="Pfam" id="PF13715">
    <property type="entry name" value="CarbopepD_reg_2"/>
    <property type="match status" value="1"/>
</dbReference>
<dbReference type="PATRIC" id="fig|63186.3.peg.3447"/>
<dbReference type="KEGG" id="zga:ZOBELLIA_3531"/>
<dbReference type="SUPFAM" id="SSF56935">
    <property type="entry name" value="Porins"/>
    <property type="match status" value="1"/>
</dbReference>
<keyword evidence="7 8" id="KW-0998">Cell outer membrane</keyword>
<evidence type="ECO:0000256" key="9">
    <source>
        <dbReference type="RuleBase" id="RU003357"/>
    </source>
</evidence>
<dbReference type="InterPro" id="IPR012910">
    <property type="entry name" value="Plug_dom"/>
</dbReference>
<evidence type="ECO:0000259" key="12">
    <source>
        <dbReference type="Pfam" id="PF07715"/>
    </source>
</evidence>
<dbReference type="AlphaFoldDB" id="G0L8L8"/>
<organism evidence="13 14">
    <name type="scientific">Zobellia galactanivorans (strain DSM 12802 / CCUG 47099 / CIP 106680 / NCIMB 13871 / Dsij)</name>
    <dbReference type="NCBI Taxonomy" id="63186"/>
    <lineage>
        <taxon>Bacteria</taxon>
        <taxon>Pseudomonadati</taxon>
        <taxon>Bacteroidota</taxon>
        <taxon>Flavobacteriia</taxon>
        <taxon>Flavobacteriales</taxon>
        <taxon>Flavobacteriaceae</taxon>
        <taxon>Zobellia</taxon>
    </lineage>
</organism>
<name>G0L8L8_ZOBGA</name>
<dbReference type="Gene3D" id="2.170.130.10">
    <property type="entry name" value="TonB-dependent receptor, plug domain"/>
    <property type="match status" value="1"/>
</dbReference>
<dbReference type="STRING" id="63186.ZOBELLIA_3531"/>
<dbReference type="GO" id="GO:0009279">
    <property type="term" value="C:cell outer membrane"/>
    <property type="evidence" value="ECO:0007669"/>
    <property type="project" value="UniProtKB-SubCell"/>
</dbReference>
<dbReference type="HOGENOM" id="CLU_004317_0_2_10"/>
<evidence type="ECO:0000313" key="14">
    <source>
        <dbReference type="Proteomes" id="UP000008898"/>
    </source>
</evidence>
<evidence type="ECO:0000256" key="1">
    <source>
        <dbReference type="ARBA" id="ARBA00004571"/>
    </source>
</evidence>
<keyword evidence="4 8" id="KW-0812">Transmembrane</keyword>
<evidence type="ECO:0000256" key="5">
    <source>
        <dbReference type="ARBA" id="ARBA00023077"/>
    </source>
</evidence>
<protein>
    <submittedName>
        <fullName evidence="13">TonB-dependent Transducer</fullName>
    </submittedName>
</protein>
<gene>
    <name evidence="13" type="ordered locus">zobellia_3531</name>
</gene>
<feature type="domain" description="TonB-dependent receptor plug" evidence="12">
    <location>
        <begin position="200"/>
        <end position="309"/>
    </location>
</feature>
<accession>G0L8L8</accession>
<dbReference type="Pfam" id="PF00593">
    <property type="entry name" value="TonB_dep_Rec_b-barrel"/>
    <property type="match status" value="1"/>
</dbReference>
<keyword evidence="5 9" id="KW-0798">TonB box</keyword>
<evidence type="ECO:0000256" key="3">
    <source>
        <dbReference type="ARBA" id="ARBA00022452"/>
    </source>
</evidence>
<dbReference type="NCBIfam" id="TIGR04057">
    <property type="entry name" value="SusC_RagA_signa"/>
    <property type="match status" value="1"/>
</dbReference>
<proteinExistence type="inferred from homology"/>
<dbReference type="PROSITE" id="PS52016">
    <property type="entry name" value="TONB_DEPENDENT_REC_3"/>
    <property type="match status" value="1"/>
</dbReference>
<dbReference type="InterPro" id="IPR008969">
    <property type="entry name" value="CarboxyPept-like_regulatory"/>
</dbReference>
<dbReference type="Proteomes" id="UP000008898">
    <property type="component" value="Chromosome"/>
</dbReference>
<feature type="signal peptide" evidence="10">
    <location>
        <begin position="1"/>
        <end position="22"/>
    </location>
</feature>
<evidence type="ECO:0000256" key="6">
    <source>
        <dbReference type="ARBA" id="ARBA00023136"/>
    </source>
</evidence>
<keyword evidence="3 8" id="KW-1134">Transmembrane beta strand</keyword>
<keyword evidence="10" id="KW-0732">Signal</keyword>
<reference evidence="13 14" key="2">
    <citation type="journal article" date="2012" name="Environ. Microbiol.">
        <title>Characterization of the first alginolytic operons in a marine bacterium: from their emergence in marine Flavobacteriia to their independent transfers to marine Proteobacteria and human gut Bacteroides.</title>
        <authorList>
            <person name="Thomas F."/>
            <person name="Barbeyron T."/>
            <person name="Tonon T."/>
            <person name="Genicot S."/>
            <person name="Czjzek M."/>
            <person name="Michel G."/>
        </authorList>
    </citation>
    <scope>NUCLEOTIDE SEQUENCE [LARGE SCALE GENOMIC DNA]</scope>
    <source>
        <strain evidence="14">DSM 12802 / CCUG 47099 / CIP 106680 / NCIMB 13871 / Dsij</strain>
    </source>
</reference>
<reference evidence="14" key="1">
    <citation type="submission" date="2009-07" db="EMBL/GenBank/DDBJ databases">
        <title>Complete genome sequence of Zobellia galactanivorans Dsij.</title>
        <authorList>
            <consortium name="Genoscope - CEA"/>
        </authorList>
    </citation>
    <scope>NUCLEOTIDE SEQUENCE [LARGE SCALE GENOMIC DNA]</scope>
    <source>
        <strain evidence="14">DSM 12802 / CCUG 47099 / CIP 106680 / NCIMB 13871 / Dsij</strain>
    </source>
</reference>
<keyword evidence="14" id="KW-1185">Reference proteome</keyword>
<dbReference type="InterPro" id="IPR023997">
    <property type="entry name" value="TonB-dep_OMP_SusC/RagA_CS"/>
</dbReference>
<evidence type="ECO:0000256" key="7">
    <source>
        <dbReference type="ARBA" id="ARBA00023237"/>
    </source>
</evidence>
<evidence type="ECO:0000256" key="10">
    <source>
        <dbReference type="SAM" id="SignalP"/>
    </source>
</evidence>
<dbReference type="InterPro" id="IPR037066">
    <property type="entry name" value="Plug_dom_sf"/>
</dbReference>
<keyword evidence="6 8" id="KW-0472">Membrane</keyword>
<dbReference type="EMBL" id="FP476056">
    <property type="protein sequence ID" value="CAZ97669.1"/>
    <property type="molecule type" value="Genomic_DNA"/>
</dbReference>
<evidence type="ECO:0000256" key="8">
    <source>
        <dbReference type="PROSITE-ProRule" id="PRU01360"/>
    </source>
</evidence>
<dbReference type="Gene3D" id="2.40.170.20">
    <property type="entry name" value="TonB-dependent receptor, beta-barrel domain"/>
    <property type="match status" value="1"/>
</dbReference>
<keyword evidence="2 8" id="KW-0813">Transport</keyword>
<feature type="domain" description="TonB-dependent receptor-like beta-barrel" evidence="11">
    <location>
        <begin position="521"/>
        <end position="943"/>
    </location>
</feature>
<evidence type="ECO:0000256" key="4">
    <source>
        <dbReference type="ARBA" id="ARBA00022692"/>
    </source>
</evidence>
<dbReference type="InterPro" id="IPR023996">
    <property type="entry name" value="TonB-dep_OMP_SusC/RagA"/>
</dbReference>
<evidence type="ECO:0000313" key="13">
    <source>
        <dbReference type="EMBL" id="CAZ97669.1"/>
    </source>
</evidence>
<dbReference type="SUPFAM" id="SSF49464">
    <property type="entry name" value="Carboxypeptidase regulatory domain-like"/>
    <property type="match status" value="1"/>
</dbReference>
<sequence>MKLSIILICLSSFAAIPTLSYAQKTKLTLEVANSPIKDVLRQIENKSDFFFLYNDNLIDVEKKVSINVTKRRISDILKLVFNDDKVVYSVVNKQIILSPKSMVAAGAMQMQAQGVVYDEFGVALPGVSIVLKGTSKGTQTDFDGNFVIEATSGDILVFTYLGMKSQEIVVSDQNPIQINMEPDALGLDEIVVVGYGVSKKSDLTGAVASVDVEQLSSIPNVSVLQAMQGSVAGLNIGAVDAAGEDPSISIRGQNSLSSNSSANSPLIVVDGIIYRGNLVDLNKADIASIDVLKDASSAAIYGSQAANGVLLITTKKGKVVGKPTINYSASYTVQTPTNTALEPMKATELKEFLPDAYWQTGSRIGPDYLESDPNFDITSYFNTPEMVEGYENGTDGSLYDILTGDGYINTHNLSVTGRSENFGYFFSGGFTDVKGFAANDTYKKVNYRMNLDAEINDWLSVGTETFITTSDYSGETPRIATASLVHPWTPLYEEDGSPRQTLQGTWFNPLLDLEADDDDKRLNLFANIHADVKLPIKGLNYRMNFSQNYRTINHNNFDANDANFTGYGYKNASIYYDWTLDNILSYNRTFNEVHNISATFLYGVEERNYSFTNVNSQNFTNDLLGYNSLEAGDPTLYGMNTGKEREQSLYTMGRLQYNYNSKYLVTGTIRRDGFSGFGTNDKLGVFPSVALGWVVSEENFVNTDSKWLNYLKLRGSYGTTGRRGLGRYDTQAVVSTSVEGNNGYIFGDGGSPTQVQWISSLANNNLGWETTTGLNVGADFAFFNSRLSGNVEYYNNSTKDILYAIQLPTTSGFSSINTNIGEVANHGIEFSLTGKWINNQDLSWSTTVNYSRNRNEIVSILGADNDGDGLEDDLVSNTLFIGEPTDVVYDYEIIGMWQLADEEAGNIPNGFYPGTYKIADLNDDGAYSANDDKKILGYKDPGYRFGIANTVKYKQFSLYAFINSIQGGDDYYFGTDALIFGATNTSIERYSVQNIPTGAWDYWMPENPDARFRRLDGPAGYEPNRYLQRNFVRIQDVSLSYDFDKKILGKIGFSSLRLFVSGKNLHTFTKWRGWDPETGGEYTWGVNPVMANYTLGLNVEF</sequence>
<comment type="similarity">
    <text evidence="8 9">Belongs to the TonB-dependent receptor family.</text>
</comment>
<evidence type="ECO:0000256" key="2">
    <source>
        <dbReference type="ARBA" id="ARBA00022448"/>
    </source>
</evidence>
<comment type="subcellular location">
    <subcellularLocation>
        <location evidence="1 8">Cell outer membrane</location>
        <topology evidence="1 8">Multi-pass membrane protein</topology>
    </subcellularLocation>
</comment>
<feature type="chain" id="PRO_5003402514" evidence="10">
    <location>
        <begin position="23"/>
        <end position="1101"/>
    </location>
</feature>